<feature type="binding site" evidence="6">
    <location>
        <begin position="233"/>
        <end position="238"/>
    </location>
    <ligand>
        <name>GTP</name>
        <dbReference type="ChEBI" id="CHEBI:37565"/>
    </ligand>
</feature>
<dbReference type="SUPFAM" id="SSF116878">
    <property type="entry name" value="TrmE connector domain"/>
    <property type="match status" value="1"/>
</dbReference>
<accession>A0ABU8QEV2</accession>
<dbReference type="InterPro" id="IPR031168">
    <property type="entry name" value="G_TrmE"/>
</dbReference>
<dbReference type="Pfam" id="PF10396">
    <property type="entry name" value="TrmE_N"/>
    <property type="match status" value="1"/>
</dbReference>
<keyword evidence="3 6" id="KW-0547">Nucleotide-binding</keyword>
<keyword evidence="5 6" id="KW-0342">GTP-binding</keyword>
<dbReference type="NCBIfam" id="NF003661">
    <property type="entry name" value="PRK05291.1-3"/>
    <property type="match status" value="1"/>
</dbReference>
<proteinExistence type="inferred from homology"/>
<keyword evidence="6 9" id="KW-0378">Hydrolase</keyword>
<evidence type="ECO:0000256" key="5">
    <source>
        <dbReference type="ARBA" id="ARBA00023134"/>
    </source>
</evidence>
<organism evidence="9 10">
    <name type="scientific">Cognatishimia coralii</name>
    <dbReference type="NCBI Taxonomy" id="3083254"/>
    <lineage>
        <taxon>Bacteria</taxon>
        <taxon>Pseudomonadati</taxon>
        <taxon>Pseudomonadota</taxon>
        <taxon>Alphaproteobacteria</taxon>
        <taxon>Rhodobacterales</taxon>
        <taxon>Paracoccaceae</taxon>
        <taxon>Cognatishimia</taxon>
    </lineage>
</organism>
<comment type="subunit">
    <text evidence="6">Homodimer. Heterotetramer of two MnmE and two MnmG subunits.</text>
</comment>
<comment type="subcellular location">
    <subcellularLocation>
        <location evidence="6">Cytoplasm</location>
    </subcellularLocation>
</comment>
<keyword evidence="2 6" id="KW-0819">tRNA processing</keyword>
<dbReference type="InterPro" id="IPR004520">
    <property type="entry name" value="GTPase_MnmE"/>
</dbReference>
<sequence length="438" mass="46438">MPDAPKMTGASDTIFALATAPGKAGVAVVRLSGPRVGAAADVLFGDLPAPRVAQLRVLRDPAGVRLDEALVLYFPEKASFTGEAVLELQLHGSVAVVNQVLRVLSDIDGLRLAEPGEFTRRALENGCMDLAQVEGLADLIDAETEAQRRQALRVLSGDLGKTAEVWRQDLIRAAALIEATIDFVDEDVPVDVTPEVNSLLEKTVEKLRSEIAGVSVAERIRSGFEVAILGAPNVGKSTLLNALAGRDAAITSEIAGTTRDVIEVRMDLNGLPVTVLDTAGLRATEDVVEGIGIERAKQRAEQADLRVYLVAGDEDVEVSLAADDILLRSKSDLSGATGSAISAVTGQGVSELVDRISDSLARRSARSGVASRERHRVAMKSAEQSILSAIGHISNGEEFYDLGADDLRSAVWALDSIVGRIDVENLLDEIFSSFCIGK</sequence>
<dbReference type="Gene3D" id="1.20.120.430">
    <property type="entry name" value="tRNA modification GTPase MnmE domain 2"/>
    <property type="match status" value="1"/>
</dbReference>
<dbReference type="Gene3D" id="3.40.50.300">
    <property type="entry name" value="P-loop containing nucleotide triphosphate hydrolases"/>
    <property type="match status" value="1"/>
</dbReference>
<keyword evidence="6" id="KW-0460">Magnesium</keyword>
<comment type="caution">
    <text evidence="6">Lacks conserved residue(s) required for the propagation of feature annotation.</text>
</comment>
<dbReference type="CDD" id="cd14858">
    <property type="entry name" value="TrmE_N"/>
    <property type="match status" value="1"/>
</dbReference>
<dbReference type="InterPro" id="IPR027417">
    <property type="entry name" value="P-loop_NTPase"/>
</dbReference>
<dbReference type="Pfam" id="PF01926">
    <property type="entry name" value="MMR_HSR1"/>
    <property type="match status" value="1"/>
</dbReference>
<dbReference type="InterPro" id="IPR005225">
    <property type="entry name" value="Small_GTP-bd"/>
</dbReference>
<evidence type="ECO:0000256" key="3">
    <source>
        <dbReference type="ARBA" id="ARBA00022741"/>
    </source>
</evidence>
<dbReference type="InterPro" id="IPR018948">
    <property type="entry name" value="GTP-bd_TrmE_N"/>
</dbReference>
<name>A0ABU8QEV2_9RHOB</name>
<feature type="binding site" evidence="6">
    <location>
        <position position="257"/>
    </location>
    <ligand>
        <name>K(+)</name>
        <dbReference type="ChEBI" id="CHEBI:29103"/>
    </ligand>
</feature>
<dbReference type="CDD" id="cd04164">
    <property type="entry name" value="trmE"/>
    <property type="match status" value="1"/>
</dbReference>
<comment type="cofactor">
    <cofactor evidence="6">
        <name>K(+)</name>
        <dbReference type="ChEBI" id="CHEBI:29103"/>
    </cofactor>
    <text evidence="6">Binds 1 potassium ion per subunit.</text>
</comment>
<dbReference type="RefSeq" id="WP_339402901.1">
    <property type="nucleotide sequence ID" value="NZ_JBBGAZ010000002.1"/>
</dbReference>
<feature type="binding site" evidence="6">
    <location>
        <position position="252"/>
    </location>
    <ligand>
        <name>K(+)</name>
        <dbReference type="ChEBI" id="CHEBI:29103"/>
    </ligand>
</feature>
<dbReference type="EMBL" id="JBBGAZ010000002">
    <property type="protein sequence ID" value="MEJ5217953.1"/>
    <property type="molecule type" value="Genomic_DNA"/>
</dbReference>
<feature type="binding site" evidence="6">
    <location>
        <begin position="277"/>
        <end position="280"/>
    </location>
    <ligand>
        <name>GTP</name>
        <dbReference type="ChEBI" id="CHEBI:37565"/>
    </ligand>
</feature>
<feature type="domain" description="TrmE-type G" evidence="8">
    <location>
        <begin position="223"/>
        <end position="361"/>
    </location>
</feature>
<protein>
    <recommendedName>
        <fullName evidence="6">tRNA modification GTPase MnmE</fullName>
        <ecNumber evidence="6">3.6.-.-</ecNumber>
    </recommendedName>
</protein>
<evidence type="ECO:0000256" key="6">
    <source>
        <dbReference type="HAMAP-Rule" id="MF_00379"/>
    </source>
</evidence>
<feature type="binding site" evidence="6">
    <location>
        <position position="237"/>
    </location>
    <ligand>
        <name>Mg(2+)</name>
        <dbReference type="ChEBI" id="CHEBI:18420"/>
    </ligand>
</feature>
<feature type="binding site" evidence="6">
    <location>
        <begin position="252"/>
        <end position="258"/>
    </location>
    <ligand>
        <name>GTP</name>
        <dbReference type="ChEBI" id="CHEBI:37565"/>
    </ligand>
</feature>
<evidence type="ECO:0000259" key="8">
    <source>
        <dbReference type="PROSITE" id="PS51709"/>
    </source>
</evidence>
<dbReference type="InterPro" id="IPR006073">
    <property type="entry name" value="GTP-bd"/>
</dbReference>
<dbReference type="EC" id="3.6.-.-" evidence="6"/>
<comment type="caution">
    <text evidence="9">The sequence shown here is derived from an EMBL/GenBank/DDBJ whole genome shotgun (WGS) entry which is preliminary data.</text>
</comment>
<evidence type="ECO:0000313" key="10">
    <source>
        <dbReference type="Proteomes" id="UP001368270"/>
    </source>
</evidence>
<keyword evidence="6" id="KW-0963">Cytoplasm</keyword>
<evidence type="ECO:0000256" key="7">
    <source>
        <dbReference type="RuleBase" id="RU003313"/>
    </source>
</evidence>
<keyword evidence="9" id="KW-0251">Elongation factor</keyword>
<keyword evidence="4 6" id="KW-0630">Potassium</keyword>
<dbReference type="PANTHER" id="PTHR42714:SF2">
    <property type="entry name" value="TRNA MODIFICATION GTPASE GTPBP3, MITOCHONDRIAL"/>
    <property type="match status" value="1"/>
</dbReference>
<keyword evidence="9" id="KW-0648">Protein biosynthesis</keyword>
<dbReference type="InterPro" id="IPR027266">
    <property type="entry name" value="TrmE/GcvT-like"/>
</dbReference>
<evidence type="ECO:0000256" key="4">
    <source>
        <dbReference type="ARBA" id="ARBA00022958"/>
    </source>
</evidence>
<dbReference type="HAMAP" id="MF_00379">
    <property type="entry name" value="GTPase_MnmE"/>
    <property type="match status" value="1"/>
</dbReference>
<dbReference type="InterPro" id="IPR027368">
    <property type="entry name" value="MnmE_dom2"/>
</dbReference>
<dbReference type="Gene3D" id="3.30.1360.120">
    <property type="entry name" value="Probable tRNA modification gtpase trme, domain 1"/>
    <property type="match status" value="1"/>
</dbReference>
<keyword evidence="10" id="KW-1185">Reference proteome</keyword>
<feature type="binding site" evidence="6">
    <location>
        <position position="258"/>
    </location>
    <ligand>
        <name>Mg(2+)</name>
        <dbReference type="ChEBI" id="CHEBI:18420"/>
    </ligand>
</feature>
<dbReference type="PROSITE" id="PS51709">
    <property type="entry name" value="G_TRME"/>
    <property type="match status" value="1"/>
</dbReference>
<dbReference type="GO" id="GO:0016787">
    <property type="term" value="F:hydrolase activity"/>
    <property type="evidence" value="ECO:0007669"/>
    <property type="project" value="UniProtKB-KW"/>
</dbReference>
<dbReference type="NCBIfam" id="TIGR00231">
    <property type="entry name" value="small_GTP"/>
    <property type="match status" value="1"/>
</dbReference>
<comment type="function">
    <text evidence="6">Exhibits a very high intrinsic GTPase hydrolysis rate. Involved in the addition of a carboxymethylaminomethyl (cmnm) group at the wobble position (U34) of certain tRNAs, forming tRNA-cmnm(5)s(2)U34.</text>
</comment>
<dbReference type="PANTHER" id="PTHR42714">
    <property type="entry name" value="TRNA MODIFICATION GTPASE GTPBP3"/>
    <property type="match status" value="1"/>
</dbReference>
<dbReference type="Proteomes" id="UP001368270">
    <property type="component" value="Unassembled WGS sequence"/>
</dbReference>
<keyword evidence="6" id="KW-0479">Metal-binding</keyword>
<evidence type="ECO:0000256" key="2">
    <source>
        <dbReference type="ARBA" id="ARBA00022694"/>
    </source>
</evidence>
<feature type="binding site" evidence="6">
    <location>
        <position position="254"/>
    </location>
    <ligand>
        <name>K(+)</name>
        <dbReference type="ChEBI" id="CHEBI:29103"/>
    </ligand>
</feature>
<reference evidence="9 10" key="1">
    <citation type="submission" date="2024-03" db="EMBL/GenBank/DDBJ databases">
        <title>Cognatishimia coralii sp. nov., a marine bacterium isolated from coral surrounding seawater.</title>
        <authorList>
            <person name="Liu X."/>
            <person name="Liu S."/>
            <person name="Sun H."/>
            <person name="Zhang Y."/>
        </authorList>
    </citation>
    <scope>NUCLEOTIDE SEQUENCE [LARGE SCALE GENOMIC DNA]</scope>
    <source>
        <strain evidence="9 10">D5M38</strain>
    </source>
</reference>
<dbReference type="Pfam" id="PF12631">
    <property type="entry name" value="MnmE_helical"/>
    <property type="match status" value="1"/>
</dbReference>
<evidence type="ECO:0000313" key="9">
    <source>
        <dbReference type="EMBL" id="MEJ5217953.1"/>
    </source>
</evidence>
<dbReference type="GO" id="GO:0003746">
    <property type="term" value="F:translation elongation factor activity"/>
    <property type="evidence" value="ECO:0007669"/>
    <property type="project" value="UniProtKB-KW"/>
</dbReference>
<comment type="similarity">
    <text evidence="1 6 7">Belongs to the TRAFAC class TrmE-Era-EngA-EngB-Septin-like GTPase superfamily. TrmE GTPase family.</text>
</comment>
<feature type="binding site" evidence="6">
    <location>
        <position position="233"/>
    </location>
    <ligand>
        <name>K(+)</name>
        <dbReference type="ChEBI" id="CHEBI:29103"/>
    </ligand>
</feature>
<dbReference type="InterPro" id="IPR025867">
    <property type="entry name" value="MnmE_helical"/>
</dbReference>
<gene>
    <name evidence="6 9" type="primary">mnmE</name>
    <name evidence="6" type="synonym">trmE</name>
    <name evidence="9" type="ORF">WG622_06855</name>
</gene>
<evidence type="ECO:0000256" key="1">
    <source>
        <dbReference type="ARBA" id="ARBA00011043"/>
    </source>
</evidence>
<dbReference type="SUPFAM" id="SSF52540">
    <property type="entry name" value="P-loop containing nucleoside triphosphate hydrolases"/>
    <property type="match status" value="1"/>
</dbReference>
<dbReference type="NCBIfam" id="TIGR00450">
    <property type="entry name" value="mnmE_trmE_thdF"/>
    <property type="match status" value="1"/>
</dbReference>